<reference evidence="1 2" key="1">
    <citation type="submission" date="2010-12" db="EMBL/GenBank/DDBJ databases">
        <authorList>
            <person name="Muzny D."/>
            <person name="Qin X."/>
            <person name="Deng J."/>
            <person name="Jiang H."/>
            <person name="Liu Y."/>
            <person name="Qu J."/>
            <person name="Song X.-Z."/>
            <person name="Zhang L."/>
            <person name="Thornton R."/>
            <person name="Coyle M."/>
            <person name="Francisco L."/>
            <person name="Jackson L."/>
            <person name="Javaid M."/>
            <person name="Korchina V."/>
            <person name="Kovar C."/>
            <person name="Mata R."/>
            <person name="Mathew T."/>
            <person name="Ngo R."/>
            <person name="Nguyen L."/>
            <person name="Nguyen N."/>
            <person name="Okwuonu G."/>
            <person name="Ongeri F."/>
            <person name="Pham C."/>
            <person name="Simmons D."/>
            <person name="Wilczek-Boney K."/>
            <person name="Hale W."/>
            <person name="Jakkamsetti A."/>
            <person name="Pham P."/>
            <person name="Ruth R."/>
            <person name="San Lucas F."/>
            <person name="Warren J."/>
            <person name="Zhang J."/>
            <person name="Zhao Z."/>
            <person name="Zhou C."/>
            <person name="Zhu D."/>
            <person name="Lee S."/>
            <person name="Bess C."/>
            <person name="Blankenburg K."/>
            <person name="Forbes L."/>
            <person name="Fu Q."/>
            <person name="Gubbala S."/>
            <person name="Hirani K."/>
            <person name="Jayaseelan J.C."/>
            <person name="Lara F."/>
            <person name="Munidasa M."/>
            <person name="Palculict T."/>
            <person name="Patil S."/>
            <person name="Pu L.-L."/>
            <person name="Saada N."/>
            <person name="Tang L."/>
            <person name="Weissenberger G."/>
            <person name="Zhu Y."/>
            <person name="Hemphill L."/>
            <person name="Shang Y."/>
            <person name="Youmans B."/>
            <person name="Ayvaz T."/>
            <person name="Ross M."/>
            <person name="Santibanez J."/>
            <person name="Aqrawi P."/>
            <person name="Gross S."/>
            <person name="Joshi V."/>
            <person name="Fowler G."/>
            <person name="Nazareth L."/>
            <person name="Reid J."/>
            <person name="Worley K."/>
            <person name="Petrosino J."/>
            <person name="Highlander S."/>
            <person name="Gibbs R."/>
        </authorList>
    </citation>
    <scope>NUCLEOTIDE SEQUENCE [LARGE SCALE GENOMIC DNA]</scope>
    <source>
        <strain evidence="1 2">DSM 15606</strain>
    </source>
</reference>
<dbReference type="InterPro" id="IPR007485">
    <property type="entry name" value="LPS_assembly_LptE"/>
</dbReference>
<dbReference type="GO" id="GO:0019867">
    <property type="term" value="C:outer membrane"/>
    <property type="evidence" value="ECO:0007669"/>
    <property type="project" value="InterPro"/>
</dbReference>
<keyword evidence="2" id="KW-1185">Reference proteome</keyword>
<organism evidence="1 2">
    <name type="scientific">Segatella salivae DSM 15606</name>
    <dbReference type="NCBI Taxonomy" id="888832"/>
    <lineage>
        <taxon>Bacteria</taxon>
        <taxon>Pseudomonadati</taxon>
        <taxon>Bacteroidota</taxon>
        <taxon>Bacteroidia</taxon>
        <taxon>Bacteroidales</taxon>
        <taxon>Prevotellaceae</taxon>
        <taxon>Segatella</taxon>
    </lineage>
</organism>
<sequence length="178" mass="20228">MALLKLTKMKKLKYILALCLLVFMASCAFKGYKFNGASIDYSKTKTIQIAEFPVRSSYVWGPMGPLFNNRLKDQFADHTKLIQVKRNGDLKLEGEITQYTQRNKSVTSDGRSAQTELAMTVNVRFTNSKNHAEDFEKQFTSTASYETTKSLNAVQEELVTQMTKDLVDQIFNATVANW</sequence>
<evidence type="ECO:0000313" key="2">
    <source>
        <dbReference type="Proteomes" id="UP000003874"/>
    </source>
</evidence>
<dbReference type="PROSITE" id="PS51257">
    <property type="entry name" value="PROKAR_LIPOPROTEIN"/>
    <property type="match status" value="1"/>
</dbReference>
<dbReference type="eggNOG" id="ENOG5032RR7">
    <property type="taxonomic scope" value="Bacteria"/>
</dbReference>
<dbReference type="Pfam" id="PF04390">
    <property type="entry name" value="LptE"/>
    <property type="match status" value="1"/>
</dbReference>
<proteinExistence type="predicted"/>
<dbReference type="HOGENOM" id="CLU_114082_1_0_10"/>
<evidence type="ECO:0000313" key="1">
    <source>
        <dbReference type="EMBL" id="EFV03297.1"/>
    </source>
</evidence>
<protein>
    <recommendedName>
        <fullName evidence="3">Lipopolysaccharide-assembly</fullName>
    </recommendedName>
</protein>
<dbReference type="Gene3D" id="3.30.160.150">
    <property type="entry name" value="Lipoprotein like domain"/>
    <property type="match status" value="1"/>
</dbReference>
<dbReference type="EMBL" id="AEQO01000195">
    <property type="protein sequence ID" value="EFV03297.1"/>
    <property type="molecule type" value="Genomic_DNA"/>
</dbReference>
<dbReference type="AlphaFoldDB" id="E6MSW2"/>
<accession>E6MSW2</accession>
<evidence type="ECO:0008006" key="3">
    <source>
        <dbReference type="Google" id="ProtNLM"/>
    </source>
</evidence>
<dbReference type="Proteomes" id="UP000003874">
    <property type="component" value="Unassembled WGS sequence"/>
</dbReference>
<gene>
    <name evidence="1" type="ORF">HMPREF9420_2580</name>
</gene>
<name>E6MSW2_9BACT</name>
<dbReference type="GO" id="GO:0043165">
    <property type="term" value="P:Gram-negative-bacterium-type cell outer membrane assembly"/>
    <property type="evidence" value="ECO:0007669"/>
    <property type="project" value="InterPro"/>
</dbReference>
<dbReference type="STRING" id="888832.HMPREF9420_2580"/>
<comment type="caution">
    <text evidence="1">The sequence shown here is derived from an EMBL/GenBank/DDBJ whole genome shotgun (WGS) entry which is preliminary data.</text>
</comment>